<name>J4HZU0_9APHY</name>
<dbReference type="STRING" id="599839.J4HZU0"/>
<dbReference type="OrthoDB" id="2749026at2759"/>
<dbReference type="Pfam" id="PF06985">
    <property type="entry name" value="HET"/>
    <property type="match status" value="1"/>
</dbReference>
<dbReference type="PANTHER" id="PTHR10622:SF10">
    <property type="entry name" value="HET DOMAIN-CONTAINING PROTEIN"/>
    <property type="match status" value="1"/>
</dbReference>
<feature type="domain" description="Heterokaryon incompatibility" evidence="1">
    <location>
        <begin position="224"/>
        <end position="278"/>
    </location>
</feature>
<organism evidence="2 3">
    <name type="scientific">Fibroporia radiculosa</name>
    <dbReference type="NCBI Taxonomy" id="599839"/>
    <lineage>
        <taxon>Eukaryota</taxon>
        <taxon>Fungi</taxon>
        <taxon>Dikarya</taxon>
        <taxon>Basidiomycota</taxon>
        <taxon>Agaricomycotina</taxon>
        <taxon>Agaricomycetes</taxon>
        <taxon>Polyporales</taxon>
        <taxon>Fibroporiaceae</taxon>
        <taxon>Fibroporia</taxon>
    </lineage>
</organism>
<dbReference type="AlphaFoldDB" id="J4HZU0"/>
<keyword evidence="3" id="KW-1185">Reference proteome</keyword>
<dbReference type="InterPro" id="IPR010730">
    <property type="entry name" value="HET"/>
</dbReference>
<gene>
    <name evidence="2" type="ORF">FIBRA_06899</name>
</gene>
<dbReference type="EMBL" id="HE797164">
    <property type="protein sequence ID" value="CCM04712.1"/>
    <property type="molecule type" value="Genomic_DNA"/>
</dbReference>
<evidence type="ECO:0000259" key="1">
    <source>
        <dbReference type="Pfam" id="PF06985"/>
    </source>
</evidence>
<dbReference type="RefSeq" id="XP_012183995.1">
    <property type="nucleotide sequence ID" value="XM_012328605.1"/>
</dbReference>
<accession>J4HZU0</accession>
<evidence type="ECO:0000313" key="3">
    <source>
        <dbReference type="Proteomes" id="UP000006352"/>
    </source>
</evidence>
<sequence>MSNCLPAKSHNDEIYIMPGGWQDGHGTGVDVYSDPPPFATQPVPWVTLNLEEKVEQDVPSSAGSNLSTQVVHRLLDEYIINELPIFLIYLPEMALVHRSAIKKQLEPTGWIDELIQQHQEMSDSLPSPMLVGHVEDGVPSYVEYMIMSEIKEKLRYAIFSHRWLPEGEPSFQDFASGSIMEGNIRRLWNGIAASGDVPLALVYRRLRESMPRAQAGYSKLLMFCEVARRRGCGWAWSDTCCINKTSSAELEESIRSMFSWYRKAHVCIVYLKDTTNEELELEQDEWFTRGWTLQELLAPECSKFYNGVWEPMTGQDNDKEYEFDHEEGCKAGAGASFLRRVSSITGIPVSTITDFKPGLQDVRGMMVWASKRHTTRIEDMAYSLIGLLDVDLRISYGEGKRAFYRLQVAILENCAEFGLLVWSGGASAYNSAIAAGPECFCPVAWGPLSPVYSGVQKSSGVELSSAFTNYGLRLPLSVYDGRKQRQDTDTMWLDVEELGLVETKTKYENPLIDVRVAIVQNNAEHHPGDLVVAILLLPYGTGGVYNVFPTTEPVVVPRPVELKPLETVYIR</sequence>
<protein>
    <recommendedName>
        <fullName evidence="1">Heterokaryon incompatibility domain-containing protein</fullName>
    </recommendedName>
</protein>
<dbReference type="PANTHER" id="PTHR10622">
    <property type="entry name" value="HET DOMAIN-CONTAINING PROTEIN"/>
    <property type="match status" value="1"/>
</dbReference>
<dbReference type="HOGENOM" id="CLU_000288_138_1_1"/>
<dbReference type="InParanoid" id="J4HZU0"/>
<proteinExistence type="predicted"/>
<evidence type="ECO:0000313" key="2">
    <source>
        <dbReference type="EMBL" id="CCM04712.1"/>
    </source>
</evidence>
<reference evidence="2 3" key="1">
    <citation type="journal article" date="2012" name="Appl. Environ. Microbiol.">
        <title>Short-read sequencing for genomic analysis of the brown rot fungus Fibroporia radiculosa.</title>
        <authorList>
            <person name="Tang J.D."/>
            <person name="Perkins A.D."/>
            <person name="Sonstegard T.S."/>
            <person name="Schroeder S.G."/>
            <person name="Burgess S.C."/>
            <person name="Diehl S.V."/>
        </authorList>
    </citation>
    <scope>NUCLEOTIDE SEQUENCE [LARGE SCALE GENOMIC DNA]</scope>
    <source>
        <strain evidence="2 3">TFFH 294</strain>
    </source>
</reference>
<dbReference type="Proteomes" id="UP000006352">
    <property type="component" value="Unassembled WGS sequence"/>
</dbReference>
<dbReference type="GeneID" id="24099623"/>